<dbReference type="Proteomes" id="UP000241639">
    <property type="component" value="Unassembled WGS sequence"/>
</dbReference>
<dbReference type="InterPro" id="IPR024937">
    <property type="entry name" value="Domain_X"/>
</dbReference>
<dbReference type="Pfam" id="PF01348">
    <property type="entry name" value="Intron_maturas2"/>
    <property type="match status" value="1"/>
</dbReference>
<reference evidence="2 3" key="1">
    <citation type="submission" date="2018-04" db="EMBL/GenBank/DDBJ databases">
        <title>Genomic Encyclopedia of Archaeal and Bacterial Type Strains, Phase II (KMG-II): from individual species to whole genera.</title>
        <authorList>
            <person name="Goeker M."/>
        </authorList>
    </citation>
    <scope>NUCLEOTIDE SEQUENCE [LARGE SCALE GENOMIC DNA]</scope>
    <source>
        <strain evidence="2 3">DSM 45169</strain>
    </source>
</reference>
<dbReference type="SUPFAM" id="SSF56672">
    <property type="entry name" value="DNA/RNA polymerases"/>
    <property type="match status" value="1"/>
</dbReference>
<comment type="caution">
    <text evidence="2">The sequence shown here is derived from an EMBL/GenBank/DDBJ whole genome shotgun (WGS) entry which is preliminary data.</text>
</comment>
<dbReference type="PANTHER" id="PTHR33642">
    <property type="entry name" value="COX1/OXI3 INTRON 1 PROTEIN-RELATED"/>
    <property type="match status" value="1"/>
</dbReference>
<accession>A0A2T4Z4T1</accession>
<dbReference type="GO" id="GO:0006315">
    <property type="term" value="P:homing of group II introns"/>
    <property type="evidence" value="ECO:0007669"/>
    <property type="project" value="TreeGrafter"/>
</dbReference>
<dbReference type="GO" id="GO:0006397">
    <property type="term" value="P:mRNA processing"/>
    <property type="evidence" value="ECO:0007669"/>
    <property type="project" value="InterPro"/>
</dbReference>
<dbReference type="AlphaFoldDB" id="A0A2T4Z4T1"/>
<keyword evidence="2" id="KW-0695">RNA-directed DNA polymerase</keyword>
<keyword evidence="2" id="KW-0808">Transferase</keyword>
<protein>
    <submittedName>
        <fullName evidence="2">Reverse transcriptase (RNA-dependent DNA polymerase)</fullName>
    </submittedName>
</protein>
<proteinExistence type="predicted"/>
<keyword evidence="3" id="KW-1185">Reference proteome</keyword>
<dbReference type="EMBL" id="PZZP01000002">
    <property type="protein sequence ID" value="PTM56897.1"/>
    <property type="molecule type" value="Genomic_DNA"/>
</dbReference>
<dbReference type="RefSeq" id="WP_170105617.1">
    <property type="nucleotide sequence ID" value="NZ_PZZP01000002.1"/>
</dbReference>
<keyword evidence="2" id="KW-0548">Nucleotidyltransferase</keyword>
<organism evidence="2 3">
    <name type="scientific">Desmospora activa DSM 45169</name>
    <dbReference type="NCBI Taxonomy" id="1121389"/>
    <lineage>
        <taxon>Bacteria</taxon>
        <taxon>Bacillati</taxon>
        <taxon>Bacillota</taxon>
        <taxon>Bacilli</taxon>
        <taxon>Bacillales</taxon>
        <taxon>Thermoactinomycetaceae</taxon>
        <taxon>Desmospora</taxon>
    </lineage>
</organism>
<sequence length="481" mass="55944">MQRAEIIISLLSQKAKNDECFVFRRLYRHLYNPDLYQNAFRHIYIGSEPKASELSMEIVDAIIQKMKTETYHPQPVIRPCGQQPPGCLSFEDRLVQEGLRQLLQAIYEPQFLESSHGFRPERSHLTALSAIKASFGKADWLITGKIKNVSHFDHDTLIQLLSRKIDDGRLLELIRRFLRAGYVEVNPADDSLVIQRGITPLLLNIYLHELDTLLQRLSLDYSNGRVQANKPEQMRTFERAENALKRVGSRLNEGLIDGDDSMVKYIRFADRFVVGITGSKRLAEAVRDEIQSFLKQTLKLELDTVYIANPAEKRVRFLDYEITRSIQDFSPETKKKVIPDIRLLVPGDVIRTKLRPFCKNGIPIHHHARIHWSVPDLIRRYTAEIRELYSYYHLAADVNAKLGRFRYYHYHSLAKTIARKEKRSVKQVLAKYGIEVKRRQGGGSKKMIGIRYQDEDGKEQMLTYFNEPLKRCDDPRYLSAR</sequence>
<evidence type="ECO:0000313" key="3">
    <source>
        <dbReference type="Proteomes" id="UP000241639"/>
    </source>
</evidence>
<name>A0A2T4Z4T1_9BACL</name>
<dbReference type="CDD" id="cd01651">
    <property type="entry name" value="RT_G2_intron"/>
    <property type="match status" value="1"/>
</dbReference>
<feature type="domain" description="Domain X" evidence="1">
    <location>
        <begin position="350"/>
        <end position="455"/>
    </location>
</feature>
<gene>
    <name evidence="2" type="ORF">C8J48_3225</name>
</gene>
<evidence type="ECO:0000259" key="1">
    <source>
        <dbReference type="Pfam" id="PF01348"/>
    </source>
</evidence>
<dbReference type="GO" id="GO:0003964">
    <property type="term" value="F:RNA-directed DNA polymerase activity"/>
    <property type="evidence" value="ECO:0007669"/>
    <property type="project" value="UniProtKB-KW"/>
</dbReference>
<dbReference type="InterPro" id="IPR043502">
    <property type="entry name" value="DNA/RNA_pol_sf"/>
</dbReference>
<dbReference type="PANTHER" id="PTHR33642:SF4">
    <property type="entry name" value="COX1_OXI3 INTRON 1 PROTEIN-RELATED"/>
    <property type="match status" value="1"/>
</dbReference>
<evidence type="ECO:0000313" key="2">
    <source>
        <dbReference type="EMBL" id="PTM56897.1"/>
    </source>
</evidence>